<organism evidence="2 3">
    <name type="scientific">Flavipsychrobacter stenotrophus</name>
    <dbReference type="NCBI Taxonomy" id="2077091"/>
    <lineage>
        <taxon>Bacteria</taxon>
        <taxon>Pseudomonadati</taxon>
        <taxon>Bacteroidota</taxon>
        <taxon>Chitinophagia</taxon>
        <taxon>Chitinophagales</taxon>
        <taxon>Chitinophagaceae</taxon>
        <taxon>Flavipsychrobacter</taxon>
    </lineage>
</organism>
<keyword evidence="3" id="KW-1185">Reference proteome</keyword>
<keyword evidence="1" id="KW-0812">Transmembrane</keyword>
<dbReference type="EMBL" id="PPSL01000006">
    <property type="protein sequence ID" value="PQJ09388.1"/>
    <property type="molecule type" value="Genomic_DNA"/>
</dbReference>
<keyword evidence="1" id="KW-0472">Membrane</keyword>
<keyword evidence="1" id="KW-1133">Transmembrane helix</keyword>
<proteinExistence type="predicted"/>
<gene>
    <name evidence="2" type="ORF">CJD36_019275</name>
</gene>
<evidence type="ECO:0000313" key="3">
    <source>
        <dbReference type="Proteomes" id="UP000239872"/>
    </source>
</evidence>
<dbReference type="Proteomes" id="UP000239872">
    <property type="component" value="Unassembled WGS sequence"/>
</dbReference>
<comment type="caution">
    <text evidence="2">The sequence shown here is derived from an EMBL/GenBank/DDBJ whole genome shotgun (WGS) entry which is preliminary data.</text>
</comment>
<protein>
    <submittedName>
        <fullName evidence="2">Uncharacterized protein</fullName>
    </submittedName>
</protein>
<accession>A0A2S7SRP5</accession>
<dbReference type="RefSeq" id="WP_105040838.1">
    <property type="nucleotide sequence ID" value="NZ_PPSL01000006.1"/>
</dbReference>
<evidence type="ECO:0000256" key="1">
    <source>
        <dbReference type="SAM" id="Phobius"/>
    </source>
</evidence>
<name>A0A2S7SRP5_9BACT</name>
<reference evidence="2 3" key="1">
    <citation type="submission" date="2018-01" db="EMBL/GenBank/DDBJ databases">
        <title>A novel member of the phylum Bacteroidetes isolated from glacier ice.</title>
        <authorList>
            <person name="Liu Q."/>
            <person name="Xin Y.-H."/>
        </authorList>
    </citation>
    <scope>NUCLEOTIDE SEQUENCE [LARGE SCALE GENOMIC DNA]</scope>
    <source>
        <strain evidence="2 3">RB1R16</strain>
    </source>
</reference>
<dbReference type="AlphaFoldDB" id="A0A2S7SRP5"/>
<dbReference type="OrthoDB" id="621177at2"/>
<feature type="transmembrane region" description="Helical" evidence="1">
    <location>
        <begin position="54"/>
        <end position="83"/>
    </location>
</feature>
<feature type="transmembrane region" description="Helical" evidence="1">
    <location>
        <begin position="109"/>
        <end position="126"/>
    </location>
</feature>
<evidence type="ECO:0000313" key="2">
    <source>
        <dbReference type="EMBL" id="PQJ09388.1"/>
    </source>
</evidence>
<sequence length="460" mass="53760">MNIKQMKWRIRYAMQYFPFTLNTLLCTAAFWGGYHLLYKPTPKGEDQSSLMPFIILMGKMTFMLLAFIVIISVLSTIATWIYYLIQKSNGKLLTVDFNIESRKGRKNRLFLYASLPGAIRPLLGFVKGRLIYDDNQMTDQFSLMSGQRKERSIWRLAITGKSNIVLPDIKEYDLKGGFVYFQDMLHLFSLAVPQPISGHFYQPPVLMQEQDADVYPKKTETLDVRIEQMRRVEGEHTNYKDFEAGDDVRRIVWKVYARNRELVVRIPEMFEPYASHLNYYASFFADVKDSWLDDGYLKEMLNYYKNNVWTVYDTLSKKEWQMSFVPDQEFTVADEADDAAKTARIISNSEWHKDKSLSEYFSPKNGTVLCISSLTDPHDLANLLERCDASTVVYFVKVSQVFKHYAALNLLSRLIIRPPQDRLSKLRTRWLFSPMRLQVNKREQAIEALLKKSDVVWGEL</sequence>
<feature type="transmembrane region" description="Helical" evidence="1">
    <location>
        <begin position="12"/>
        <end position="34"/>
    </location>
</feature>